<organism evidence="1">
    <name type="scientific">viral metagenome</name>
    <dbReference type="NCBI Taxonomy" id="1070528"/>
    <lineage>
        <taxon>unclassified sequences</taxon>
        <taxon>metagenomes</taxon>
        <taxon>organismal metagenomes</taxon>
    </lineage>
</organism>
<evidence type="ECO:0000313" key="1">
    <source>
        <dbReference type="EMBL" id="QHU08472.1"/>
    </source>
</evidence>
<sequence>MSGNNNIPIPDVEPLDQYQVMLHEEFFTSASRARIMKLALYQFKKKYGTTPPVADWMINWAMDDTIADRNRWKQTFQIHNLQIWASQRLVERMEDMDYDTNLNWFDVQTQKRDITSIPSVCGSHFTDRIKYRSPNIL</sequence>
<dbReference type="EMBL" id="MN740697">
    <property type="protein sequence ID" value="QHU08472.1"/>
    <property type="molecule type" value="Genomic_DNA"/>
</dbReference>
<protein>
    <submittedName>
        <fullName evidence="1">Uncharacterized protein</fullName>
    </submittedName>
</protein>
<name>A0A6C0JRT0_9ZZZZ</name>
<reference evidence="1" key="1">
    <citation type="journal article" date="2020" name="Nature">
        <title>Giant virus diversity and host interactions through global metagenomics.</title>
        <authorList>
            <person name="Schulz F."/>
            <person name="Roux S."/>
            <person name="Paez-Espino D."/>
            <person name="Jungbluth S."/>
            <person name="Walsh D.A."/>
            <person name="Denef V.J."/>
            <person name="McMahon K.D."/>
            <person name="Konstantinidis K.T."/>
            <person name="Eloe-Fadrosh E.A."/>
            <person name="Kyrpides N.C."/>
            <person name="Woyke T."/>
        </authorList>
    </citation>
    <scope>NUCLEOTIDE SEQUENCE</scope>
    <source>
        <strain evidence="1">GVMAG-S-1062768-28</strain>
    </source>
</reference>
<dbReference type="AlphaFoldDB" id="A0A6C0JRT0"/>
<proteinExistence type="predicted"/>
<accession>A0A6C0JRT0</accession>